<feature type="region of interest" description="Disordered" evidence="3">
    <location>
        <begin position="202"/>
        <end position="222"/>
    </location>
</feature>
<dbReference type="InterPro" id="IPR058240">
    <property type="entry name" value="rSAM_sf"/>
</dbReference>
<dbReference type="EMBL" id="JAENHO010000016">
    <property type="protein sequence ID" value="MBL7260901.1"/>
    <property type="molecule type" value="Genomic_DNA"/>
</dbReference>
<evidence type="ECO:0000313" key="4">
    <source>
        <dbReference type="EMBL" id="MBL7260901.1"/>
    </source>
</evidence>
<evidence type="ECO:0000313" key="5">
    <source>
        <dbReference type="Proteomes" id="UP000598996"/>
    </source>
</evidence>
<dbReference type="RefSeq" id="WP_202997625.1">
    <property type="nucleotide sequence ID" value="NZ_JAENHO010000016.1"/>
</dbReference>
<comment type="caution">
    <text evidence="4">The sequence shown here is derived from an EMBL/GenBank/DDBJ whole genome shotgun (WGS) entry which is preliminary data.</text>
</comment>
<proteinExistence type="predicted"/>
<comment type="cofactor">
    <cofactor evidence="1">
        <name>[4Fe-4S] cluster</name>
        <dbReference type="ChEBI" id="CHEBI:49883"/>
    </cofactor>
</comment>
<accession>A0ABS1W2D6</accession>
<sequence>MDAGRKSELETKVYAGERLTRADGEALLGCDDLAWLGRLAHHRRTELNGDRVLFAADPDPARELAGESPLAALLPYGKDDNHGQRLDHLIRLRDRQDETGGLVVLIPVLHQPESGDHTETAAPAESLKTFAVARLLVDNVPHVKSLWGNHGLSVAQLTLNFGADDLDGSVTDGDPTRDDLLELIWDAGFRPVERDARYEVVHEHEPAPSLAGRRSEPQKVWA</sequence>
<evidence type="ECO:0008006" key="6">
    <source>
        <dbReference type="Google" id="ProtNLM"/>
    </source>
</evidence>
<name>A0ABS1W2D6_9ACTN</name>
<keyword evidence="5" id="KW-1185">Reference proteome</keyword>
<dbReference type="InterPro" id="IPR034405">
    <property type="entry name" value="F420"/>
</dbReference>
<evidence type="ECO:0000256" key="1">
    <source>
        <dbReference type="ARBA" id="ARBA00001966"/>
    </source>
</evidence>
<keyword evidence="2" id="KW-0408">Iron</keyword>
<gene>
    <name evidence="4" type="ORF">JKJ07_42115</name>
</gene>
<evidence type="ECO:0000256" key="3">
    <source>
        <dbReference type="SAM" id="MobiDB-lite"/>
    </source>
</evidence>
<reference evidence="4 5" key="1">
    <citation type="submission" date="2021-01" db="EMBL/GenBank/DDBJ databases">
        <title>Actinoplanes sp. nov. LDG1-01 isolated from lichen.</title>
        <authorList>
            <person name="Saeng-In P."/>
            <person name="Phongsopitanun W."/>
            <person name="Kanchanasin P."/>
            <person name="Yuki M."/>
            <person name="Kudo T."/>
            <person name="Ohkuma M."/>
            <person name="Tanasupawat S."/>
        </authorList>
    </citation>
    <scope>NUCLEOTIDE SEQUENCE [LARGE SCALE GENOMIC DNA]</scope>
    <source>
        <strain evidence="4 5">LDG1-01</strain>
    </source>
</reference>
<keyword evidence="2" id="KW-0411">Iron-sulfur</keyword>
<evidence type="ECO:0000256" key="2">
    <source>
        <dbReference type="ARBA" id="ARBA00022485"/>
    </source>
</evidence>
<dbReference type="PANTHER" id="PTHR43076">
    <property type="entry name" value="FO SYNTHASE (COFH)"/>
    <property type="match status" value="1"/>
</dbReference>
<dbReference type="Proteomes" id="UP000598996">
    <property type="component" value="Unassembled WGS sequence"/>
</dbReference>
<keyword evidence="2" id="KW-0004">4Fe-4S</keyword>
<dbReference type="PANTHER" id="PTHR43076:SF7">
    <property type="entry name" value="AMINODEOXYFUTALOSINE SYNTHASE"/>
    <property type="match status" value="1"/>
</dbReference>
<keyword evidence="2" id="KW-0479">Metal-binding</keyword>
<protein>
    <recommendedName>
        <fullName evidence="6">Aminodeoxyfutalosine synthase</fullName>
    </recommendedName>
</protein>
<dbReference type="SUPFAM" id="SSF102114">
    <property type="entry name" value="Radical SAM enzymes"/>
    <property type="match status" value="1"/>
</dbReference>
<organism evidence="4 5">
    <name type="scientific">Paractinoplanes lichenicola</name>
    <dbReference type="NCBI Taxonomy" id="2802976"/>
    <lineage>
        <taxon>Bacteria</taxon>
        <taxon>Bacillati</taxon>
        <taxon>Actinomycetota</taxon>
        <taxon>Actinomycetes</taxon>
        <taxon>Micromonosporales</taxon>
        <taxon>Micromonosporaceae</taxon>
        <taxon>Paractinoplanes</taxon>
    </lineage>
</organism>
<feature type="compositionally biased region" description="Basic and acidic residues" evidence="3">
    <location>
        <begin position="213"/>
        <end position="222"/>
    </location>
</feature>